<protein>
    <recommendedName>
        <fullName evidence="9">CHCH domain-containing protein</fullName>
    </recommendedName>
</protein>
<accession>A0A1E3NXI0</accession>
<gene>
    <name evidence="7" type="ORF">WICANDRAFT_65154</name>
</gene>
<evidence type="ECO:0000256" key="1">
    <source>
        <dbReference type="ARBA" id="ARBA00004496"/>
    </source>
</evidence>
<dbReference type="GO" id="GO:0005758">
    <property type="term" value="C:mitochondrial intermembrane space"/>
    <property type="evidence" value="ECO:0007669"/>
    <property type="project" value="EnsemblFungi"/>
</dbReference>
<feature type="compositionally biased region" description="Polar residues" evidence="6">
    <location>
        <begin position="1"/>
        <end position="14"/>
    </location>
</feature>
<keyword evidence="8" id="KW-1185">Reference proteome</keyword>
<proteinExistence type="inferred from homology"/>
<evidence type="ECO:0000256" key="4">
    <source>
        <dbReference type="ARBA" id="ARBA00037279"/>
    </source>
</evidence>
<dbReference type="Proteomes" id="UP000094112">
    <property type="component" value="Unassembled WGS sequence"/>
</dbReference>
<keyword evidence="3" id="KW-1015">Disulfide bond</keyword>
<evidence type="ECO:0000313" key="7">
    <source>
        <dbReference type="EMBL" id="ODQ57805.1"/>
    </source>
</evidence>
<dbReference type="GeneID" id="30201111"/>
<feature type="region of interest" description="Disordered" evidence="6">
    <location>
        <begin position="76"/>
        <end position="95"/>
    </location>
</feature>
<keyword evidence="2" id="KW-0963">Cytoplasm</keyword>
<reference evidence="7 8" key="1">
    <citation type="journal article" date="2016" name="Proc. Natl. Acad. Sci. U.S.A.">
        <title>Comparative genomics of biotechnologically important yeasts.</title>
        <authorList>
            <person name="Riley R."/>
            <person name="Haridas S."/>
            <person name="Wolfe K.H."/>
            <person name="Lopes M.R."/>
            <person name="Hittinger C.T."/>
            <person name="Goeker M."/>
            <person name="Salamov A.A."/>
            <person name="Wisecaver J.H."/>
            <person name="Long T.M."/>
            <person name="Calvey C.H."/>
            <person name="Aerts A.L."/>
            <person name="Barry K.W."/>
            <person name="Choi C."/>
            <person name="Clum A."/>
            <person name="Coughlan A.Y."/>
            <person name="Deshpande S."/>
            <person name="Douglass A.P."/>
            <person name="Hanson S.J."/>
            <person name="Klenk H.-P."/>
            <person name="LaButti K.M."/>
            <person name="Lapidus A."/>
            <person name="Lindquist E.A."/>
            <person name="Lipzen A.M."/>
            <person name="Meier-Kolthoff J.P."/>
            <person name="Ohm R.A."/>
            <person name="Otillar R.P."/>
            <person name="Pangilinan J.L."/>
            <person name="Peng Y."/>
            <person name="Rokas A."/>
            <person name="Rosa C.A."/>
            <person name="Scheuner C."/>
            <person name="Sibirny A.A."/>
            <person name="Slot J.C."/>
            <person name="Stielow J.B."/>
            <person name="Sun H."/>
            <person name="Kurtzman C.P."/>
            <person name="Blackwell M."/>
            <person name="Grigoriev I.V."/>
            <person name="Jeffries T.W."/>
        </authorList>
    </citation>
    <scope>NUCLEOTIDE SEQUENCE [LARGE SCALE GENOMIC DNA]</scope>
    <source>
        <strain evidence="8">ATCC 58044 / CBS 1984 / NCYC 433 / NRRL Y-366-8</strain>
    </source>
</reference>
<name>A0A1E3NXI0_WICAA</name>
<evidence type="ECO:0000256" key="6">
    <source>
        <dbReference type="SAM" id="MobiDB-lite"/>
    </source>
</evidence>
<dbReference type="GO" id="GO:0033617">
    <property type="term" value="P:mitochondrial respiratory chain complex IV assembly"/>
    <property type="evidence" value="ECO:0007669"/>
    <property type="project" value="EnsemblFungi"/>
</dbReference>
<dbReference type="STRING" id="683960.A0A1E3NXI0"/>
<organism evidence="7 8">
    <name type="scientific">Wickerhamomyces anomalus (strain ATCC 58044 / CBS 1984 / NCYC 433 / NRRL Y-366-8)</name>
    <name type="common">Yeast</name>
    <name type="synonym">Hansenula anomala</name>
    <dbReference type="NCBI Taxonomy" id="683960"/>
    <lineage>
        <taxon>Eukaryota</taxon>
        <taxon>Fungi</taxon>
        <taxon>Dikarya</taxon>
        <taxon>Ascomycota</taxon>
        <taxon>Saccharomycotina</taxon>
        <taxon>Saccharomycetes</taxon>
        <taxon>Phaffomycetales</taxon>
        <taxon>Wickerhamomycetaceae</taxon>
        <taxon>Wickerhamomyces</taxon>
    </lineage>
</organism>
<evidence type="ECO:0000256" key="2">
    <source>
        <dbReference type="ARBA" id="ARBA00022490"/>
    </source>
</evidence>
<dbReference type="PANTHER" id="PTHR21107">
    <property type="entry name" value="CYTOCHROME C OXIDASE ASSEMBLY PROTEIN COX19"/>
    <property type="match status" value="1"/>
</dbReference>
<comment type="similarity">
    <text evidence="5">Belongs to the COX19 family.</text>
</comment>
<dbReference type="AlphaFoldDB" id="A0A1E3NXI0"/>
<evidence type="ECO:0000256" key="3">
    <source>
        <dbReference type="ARBA" id="ARBA00023157"/>
    </source>
</evidence>
<feature type="compositionally biased region" description="Basic and acidic residues" evidence="6">
    <location>
        <begin position="86"/>
        <end position="95"/>
    </location>
</feature>
<comment type="function">
    <text evidence="4">Required for the assembly of mitochondrial cytochrome c oxidase.</text>
</comment>
<dbReference type="GO" id="GO:0030001">
    <property type="term" value="P:metal ion transport"/>
    <property type="evidence" value="ECO:0007669"/>
    <property type="project" value="EnsemblFungi"/>
</dbReference>
<dbReference type="GO" id="GO:0005507">
    <property type="term" value="F:copper ion binding"/>
    <property type="evidence" value="ECO:0007669"/>
    <property type="project" value="EnsemblFungi"/>
</dbReference>
<dbReference type="PANTHER" id="PTHR21107:SF2">
    <property type="entry name" value="CYTOCHROME C OXIDASE ASSEMBLY PROTEIN COX19"/>
    <property type="match status" value="1"/>
</dbReference>
<dbReference type="RefSeq" id="XP_019037012.1">
    <property type="nucleotide sequence ID" value="XM_019183865.1"/>
</dbReference>
<feature type="region of interest" description="Disordered" evidence="6">
    <location>
        <begin position="1"/>
        <end position="27"/>
    </location>
</feature>
<dbReference type="InterPro" id="IPR051383">
    <property type="entry name" value="COX19"/>
</dbReference>
<comment type="subcellular location">
    <subcellularLocation>
        <location evidence="1">Cytoplasm</location>
    </subcellularLocation>
</comment>
<dbReference type="OrthoDB" id="268594at2759"/>
<evidence type="ECO:0008006" key="9">
    <source>
        <dbReference type="Google" id="ProtNLM"/>
    </source>
</evidence>
<sequence>MSTGNPGNSYSSYSPTPPERGSFPLDHDHECSEIMAQYLQCLKLVKGNNAPNCRLLAKQYLGCRMDNQLMERDDWKNLGLPEDENKEVKSPIQKE</sequence>
<evidence type="ECO:0000313" key="8">
    <source>
        <dbReference type="Proteomes" id="UP000094112"/>
    </source>
</evidence>
<dbReference type="PROSITE" id="PS51808">
    <property type="entry name" value="CHCH"/>
    <property type="match status" value="1"/>
</dbReference>
<dbReference type="GO" id="GO:0005829">
    <property type="term" value="C:cytosol"/>
    <property type="evidence" value="ECO:0007669"/>
    <property type="project" value="EnsemblFungi"/>
</dbReference>
<dbReference type="EMBL" id="KV454213">
    <property type="protein sequence ID" value="ODQ57805.1"/>
    <property type="molecule type" value="Genomic_DNA"/>
</dbReference>
<evidence type="ECO:0000256" key="5">
    <source>
        <dbReference type="ARBA" id="ARBA00038223"/>
    </source>
</evidence>